<name>A0A446BPF0_9PEZI</name>
<organism evidence="1 2">
    <name type="scientific">Thermothielavioides terrestris</name>
    <dbReference type="NCBI Taxonomy" id="2587410"/>
    <lineage>
        <taxon>Eukaryota</taxon>
        <taxon>Fungi</taxon>
        <taxon>Dikarya</taxon>
        <taxon>Ascomycota</taxon>
        <taxon>Pezizomycotina</taxon>
        <taxon>Sordariomycetes</taxon>
        <taxon>Sordariomycetidae</taxon>
        <taxon>Sordariales</taxon>
        <taxon>Chaetomiaceae</taxon>
        <taxon>Thermothielavioides</taxon>
    </lineage>
</organism>
<dbReference type="AlphaFoldDB" id="A0A446BPF0"/>
<accession>A0A446BPF0</accession>
<evidence type="ECO:0000313" key="1">
    <source>
        <dbReference type="EMBL" id="SPQ24401.1"/>
    </source>
</evidence>
<sequence length="264" mass="29454">MHILHAATAELSSLPLGGLSQWLVKELCFGSIQTIVRRDSQDWPYPFLENPNDNKTEFYSRYRLWLGSEGDTAETFSGLGLDFDASLCFMRPQSRTSHLFPDEFHFERLGMVAPTLYIKGTLSSYFRNPSIHRWGRRAFSLLHLTYAFRHGPAALSPTNGLEHLFGEVDRLLNWHGPPDGPSAAVCTSFSCADCLLALPEALDASNSFIKGQCAENTVLDVLAGHFPAVWDLLNGKIGHPRLGLLTKRRTASTMETTAAEWHSM</sequence>
<protein>
    <submittedName>
        <fullName evidence="1">70e44d9e-e8d6-441c-823d-2167c6a2bbb3</fullName>
    </submittedName>
</protein>
<proteinExistence type="predicted"/>
<reference evidence="1 2" key="1">
    <citation type="submission" date="2018-04" db="EMBL/GenBank/DDBJ databases">
        <authorList>
            <person name="Huttner S."/>
            <person name="Dainat J."/>
        </authorList>
    </citation>
    <scope>NUCLEOTIDE SEQUENCE [LARGE SCALE GENOMIC DNA]</scope>
</reference>
<dbReference type="EMBL" id="OUUZ01000013">
    <property type="protein sequence ID" value="SPQ24401.1"/>
    <property type="molecule type" value="Genomic_DNA"/>
</dbReference>
<gene>
    <name evidence="1" type="ORF">TT172_LOCUS6820</name>
</gene>
<evidence type="ECO:0000313" key="2">
    <source>
        <dbReference type="Proteomes" id="UP000289323"/>
    </source>
</evidence>
<dbReference type="Proteomes" id="UP000289323">
    <property type="component" value="Unassembled WGS sequence"/>
</dbReference>